<evidence type="ECO:0000313" key="12">
    <source>
        <dbReference type="EMBL" id="SHM55046.1"/>
    </source>
</evidence>
<comment type="subcellular location">
    <subcellularLocation>
        <location evidence="2">Membrane</location>
    </subcellularLocation>
</comment>
<sequence length="445" mass="48587">MTGPREWIRYLGLGGLVLICLGLSGLAAWQLVQLERQMRIDATENMIWVFGQTQIEALNLALALSDEAAPQQVQTRFDVLLSRLTLLEGGPQRRFLEDAGISETLAGWRSGLLALDPAQGADPVALRAYVTALVAALRGKASLVMSHEWQIQAARLDRLGHLHRLALASILGAAVAGMGLATILIDRERRLMKGRLDRLRAEKLAGDLERERETSENHRRFADLIAHQLRTPLAVIDSAMHRLTRRGTDPVPPELISEKAAVSREAVARLVKLTDTALMMSRLERDAVLPHLSAHDLRDLVTSVIDDLVVTAQDRDPSRIRQQAQAAPMVALCDPALTGEILSNLLCNALLYSPPDSRVDVGVSQTRTHIVCRVKDRGRGMSPEEIARAFDRFRRGSGHETLPGSGLGLTLARHLARMQGGEVSLTPRAGGGLTAALYLPREASA</sequence>
<dbReference type="InterPro" id="IPR036097">
    <property type="entry name" value="HisK_dim/P_sf"/>
</dbReference>
<dbReference type="Proteomes" id="UP000183974">
    <property type="component" value="Unassembled WGS sequence"/>
</dbReference>
<evidence type="ECO:0000256" key="5">
    <source>
        <dbReference type="ARBA" id="ARBA00022679"/>
    </source>
</evidence>
<comment type="catalytic activity">
    <reaction evidence="1">
        <text>ATP + protein L-histidine = ADP + protein N-phospho-L-histidine.</text>
        <dbReference type="EC" id="2.7.13.3"/>
    </reaction>
</comment>
<keyword evidence="5" id="KW-0808">Transferase</keyword>
<dbReference type="RefSeq" id="WP_073037633.1">
    <property type="nucleotide sequence ID" value="NZ_BMLR01000008.1"/>
</dbReference>
<feature type="domain" description="Histidine kinase" evidence="11">
    <location>
        <begin position="224"/>
        <end position="443"/>
    </location>
</feature>
<evidence type="ECO:0000256" key="4">
    <source>
        <dbReference type="ARBA" id="ARBA00022553"/>
    </source>
</evidence>
<dbReference type="InterPro" id="IPR003594">
    <property type="entry name" value="HATPase_dom"/>
</dbReference>
<keyword evidence="4" id="KW-0597">Phosphoprotein</keyword>
<keyword evidence="8 10" id="KW-1133">Transmembrane helix</keyword>
<protein>
    <recommendedName>
        <fullName evidence="3">histidine kinase</fullName>
        <ecNumber evidence="3">2.7.13.3</ecNumber>
    </recommendedName>
</protein>
<keyword evidence="7 12" id="KW-0418">Kinase</keyword>
<organism evidence="12 13">
    <name type="scientific">Roseovarius pacificus</name>
    <dbReference type="NCBI Taxonomy" id="337701"/>
    <lineage>
        <taxon>Bacteria</taxon>
        <taxon>Pseudomonadati</taxon>
        <taxon>Pseudomonadota</taxon>
        <taxon>Alphaproteobacteria</taxon>
        <taxon>Rhodobacterales</taxon>
        <taxon>Roseobacteraceae</taxon>
        <taxon>Roseovarius</taxon>
    </lineage>
</organism>
<dbReference type="GO" id="GO:0016020">
    <property type="term" value="C:membrane"/>
    <property type="evidence" value="ECO:0007669"/>
    <property type="project" value="UniProtKB-SubCell"/>
</dbReference>
<evidence type="ECO:0000256" key="6">
    <source>
        <dbReference type="ARBA" id="ARBA00022692"/>
    </source>
</evidence>
<dbReference type="InterPro" id="IPR003661">
    <property type="entry name" value="HisK_dim/P_dom"/>
</dbReference>
<dbReference type="PANTHER" id="PTHR45436">
    <property type="entry name" value="SENSOR HISTIDINE KINASE YKOH"/>
    <property type="match status" value="1"/>
</dbReference>
<dbReference type="InterPro" id="IPR005467">
    <property type="entry name" value="His_kinase_dom"/>
</dbReference>
<dbReference type="InterPro" id="IPR050428">
    <property type="entry name" value="TCS_sensor_his_kinase"/>
</dbReference>
<dbReference type="SMART" id="SM00387">
    <property type="entry name" value="HATPase_c"/>
    <property type="match status" value="1"/>
</dbReference>
<gene>
    <name evidence="12" type="ORF">SAMN05444398_12148</name>
</gene>
<proteinExistence type="predicted"/>
<evidence type="ECO:0000256" key="8">
    <source>
        <dbReference type="ARBA" id="ARBA00022989"/>
    </source>
</evidence>
<dbReference type="CDD" id="cd00082">
    <property type="entry name" value="HisKA"/>
    <property type="match status" value="1"/>
</dbReference>
<evidence type="ECO:0000256" key="2">
    <source>
        <dbReference type="ARBA" id="ARBA00004370"/>
    </source>
</evidence>
<dbReference type="EC" id="2.7.13.3" evidence="3"/>
<evidence type="ECO:0000256" key="1">
    <source>
        <dbReference type="ARBA" id="ARBA00000085"/>
    </source>
</evidence>
<evidence type="ECO:0000259" key="11">
    <source>
        <dbReference type="PROSITE" id="PS50109"/>
    </source>
</evidence>
<dbReference type="SUPFAM" id="SSF47384">
    <property type="entry name" value="Homodimeric domain of signal transducing histidine kinase"/>
    <property type="match status" value="1"/>
</dbReference>
<dbReference type="Pfam" id="PF02518">
    <property type="entry name" value="HATPase_c"/>
    <property type="match status" value="1"/>
</dbReference>
<feature type="transmembrane region" description="Helical" evidence="10">
    <location>
        <begin position="165"/>
        <end position="185"/>
    </location>
</feature>
<dbReference type="InterPro" id="IPR036890">
    <property type="entry name" value="HATPase_C_sf"/>
</dbReference>
<dbReference type="GO" id="GO:0000155">
    <property type="term" value="F:phosphorelay sensor kinase activity"/>
    <property type="evidence" value="ECO:0007669"/>
    <property type="project" value="InterPro"/>
</dbReference>
<dbReference type="PRINTS" id="PR00344">
    <property type="entry name" value="BCTRLSENSOR"/>
</dbReference>
<evidence type="ECO:0000313" key="13">
    <source>
        <dbReference type="Proteomes" id="UP000183974"/>
    </source>
</evidence>
<reference evidence="12 13" key="1">
    <citation type="submission" date="2016-11" db="EMBL/GenBank/DDBJ databases">
        <authorList>
            <person name="Jaros S."/>
            <person name="Januszkiewicz K."/>
            <person name="Wedrychowicz H."/>
        </authorList>
    </citation>
    <scope>NUCLEOTIDE SEQUENCE [LARGE SCALE GENOMIC DNA]</scope>
    <source>
        <strain evidence="12 13">DSM 29589</strain>
    </source>
</reference>
<dbReference type="PANTHER" id="PTHR45436:SF5">
    <property type="entry name" value="SENSOR HISTIDINE KINASE TRCS"/>
    <property type="match status" value="1"/>
</dbReference>
<dbReference type="Gene3D" id="1.10.287.130">
    <property type="match status" value="1"/>
</dbReference>
<evidence type="ECO:0000256" key="7">
    <source>
        <dbReference type="ARBA" id="ARBA00022777"/>
    </source>
</evidence>
<dbReference type="SMART" id="SM00388">
    <property type="entry name" value="HisKA"/>
    <property type="match status" value="1"/>
</dbReference>
<dbReference type="InterPro" id="IPR004358">
    <property type="entry name" value="Sig_transdc_His_kin-like_C"/>
</dbReference>
<evidence type="ECO:0000256" key="10">
    <source>
        <dbReference type="SAM" id="Phobius"/>
    </source>
</evidence>
<dbReference type="CDD" id="cd00075">
    <property type="entry name" value="HATPase"/>
    <property type="match status" value="1"/>
</dbReference>
<dbReference type="STRING" id="337701.SAMN05444398_12148"/>
<keyword evidence="13" id="KW-1185">Reference proteome</keyword>
<dbReference type="Pfam" id="PF00512">
    <property type="entry name" value="HisKA"/>
    <property type="match status" value="1"/>
</dbReference>
<dbReference type="SUPFAM" id="SSF55874">
    <property type="entry name" value="ATPase domain of HSP90 chaperone/DNA topoisomerase II/histidine kinase"/>
    <property type="match status" value="1"/>
</dbReference>
<dbReference type="AlphaFoldDB" id="A0A1M7JPX9"/>
<feature type="transmembrane region" description="Helical" evidence="10">
    <location>
        <begin position="7"/>
        <end position="29"/>
    </location>
</feature>
<dbReference type="OrthoDB" id="9760752at2"/>
<keyword evidence="9 10" id="KW-0472">Membrane</keyword>
<evidence type="ECO:0000256" key="9">
    <source>
        <dbReference type="ARBA" id="ARBA00023136"/>
    </source>
</evidence>
<accession>A0A1M7JPX9</accession>
<keyword evidence="6 10" id="KW-0812">Transmembrane</keyword>
<dbReference type="EMBL" id="FRBR01000021">
    <property type="protein sequence ID" value="SHM55046.1"/>
    <property type="molecule type" value="Genomic_DNA"/>
</dbReference>
<evidence type="ECO:0000256" key="3">
    <source>
        <dbReference type="ARBA" id="ARBA00012438"/>
    </source>
</evidence>
<name>A0A1M7JPX9_9RHOB</name>
<dbReference type="PROSITE" id="PS50109">
    <property type="entry name" value="HIS_KIN"/>
    <property type="match status" value="1"/>
</dbReference>
<dbReference type="Gene3D" id="3.30.565.10">
    <property type="entry name" value="Histidine kinase-like ATPase, C-terminal domain"/>
    <property type="match status" value="1"/>
</dbReference>